<keyword evidence="2" id="KW-1185">Reference proteome</keyword>
<accession>A0A371HEE5</accession>
<dbReference type="EMBL" id="QJKJ01002831">
    <property type="protein sequence ID" value="RDY01138.1"/>
    <property type="molecule type" value="Genomic_DNA"/>
</dbReference>
<gene>
    <name evidence="1" type="ORF">CR513_15578</name>
</gene>
<reference evidence="1" key="1">
    <citation type="submission" date="2018-05" db="EMBL/GenBank/DDBJ databases">
        <title>Draft genome of Mucuna pruriens seed.</title>
        <authorList>
            <person name="Nnadi N.E."/>
            <person name="Vos R."/>
            <person name="Hasami M.H."/>
            <person name="Devisetty U.K."/>
            <person name="Aguiy J.C."/>
        </authorList>
    </citation>
    <scope>NUCLEOTIDE SEQUENCE [LARGE SCALE GENOMIC DNA]</scope>
    <source>
        <strain evidence="1">JCA_2017</strain>
    </source>
</reference>
<dbReference type="AlphaFoldDB" id="A0A371HEE5"/>
<organism evidence="1 2">
    <name type="scientific">Mucuna pruriens</name>
    <name type="common">Velvet bean</name>
    <name type="synonym">Dolichos pruriens</name>
    <dbReference type="NCBI Taxonomy" id="157652"/>
    <lineage>
        <taxon>Eukaryota</taxon>
        <taxon>Viridiplantae</taxon>
        <taxon>Streptophyta</taxon>
        <taxon>Embryophyta</taxon>
        <taxon>Tracheophyta</taxon>
        <taxon>Spermatophyta</taxon>
        <taxon>Magnoliopsida</taxon>
        <taxon>eudicotyledons</taxon>
        <taxon>Gunneridae</taxon>
        <taxon>Pentapetalae</taxon>
        <taxon>rosids</taxon>
        <taxon>fabids</taxon>
        <taxon>Fabales</taxon>
        <taxon>Fabaceae</taxon>
        <taxon>Papilionoideae</taxon>
        <taxon>50 kb inversion clade</taxon>
        <taxon>NPAAA clade</taxon>
        <taxon>indigoferoid/millettioid clade</taxon>
        <taxon>Phaseoleae</taxon>
        <taxon>Mucuna</taxon>
    </lineage>
</organism>
<feature type="non-terminal residue" evidence="1">
    <location>
        <position position="1"/>
    </location>
</feature>
<dbReference type="Proteomes" id="UP000257109">
    <property type="component" value="Unassembled WGS sequence"/>
</dbReference>
<sequence>LKQAFHTLSFLSWMEKAVIFDNKNGVILRGLRCSIKNQEDKGKDMSICWCFAHRFHEDHDSQYTKINMRLFEGRAWRG</sequence>
<name>A0A371HEE5_MUCPR</name>
<comment type="caution">
    <text evidence="1">The sequence shown here is derived from an EMBL/GenBank/DDBJ whole genome shotgun (WGS) entry which is preliminary data.</text>
</comment>
<protein>
    <submittedName>
        <fullName evidence="1">Uncharacterized protein</fullName>
    </submittedName>
</protein>
<evidence type="ECO:0000313" key="1">
    <source>
        <dbReference type="EMBL" id="RDY01138.1"/>
    </source>
</evidence>
<evidence type="ECO:0000313" key="2">
    <source>
        <dbReference type="Proteomes" id="UP000257109"/>
    </source>
</evidence>
<proteinExistence type="predicted"/>